<evidence type="ECO:0000313" key="4">
    <source>
        <dbReference type="Proteomes" id="UP000315700"/>
    </source>
</evidence>
<dbReference type="Gene3D" id="2.130.10.130">
    <property type="entry name" value="Integrin alpha, N-terminal"/>
    <property type="match status" value="2"/>
</dbReference>
<feature type="chain" id="PRO_5021817916" evidence="2">
    <location>
        <begin position="19"/>
        <end position="399"/>
    </location>
</feature>
<dbReference type="KEGG" id="ccos:Pan44_54290"/>
<dbReference type="PANTHER" id="PTHR44103:SF1">
    <property type="entry name" value="PROPROTEIN CONVERTASE P"/>
    <property type="match status" value="1"/>
</dbReference>
<gene>
    <name evidence="3" type="ORF">Pan44_54290</name>
</gene>
<dbReference type="AlphaFoldDB" id="A0A517SMK6"/>
<dbReference type="InParanoid" id="A0A517SMK6"/>
<accession>A0A517SMK6</accession>
<dbReference type="RefSeq" id="WP_145034709.1">
    <property type="nucleotide sequence ID" value="NZ_CP036271.1"/>
</dbReference>
<reference evidence="3 4" key="1">
    <citation type="submission" date="2019-02" db="EMBL/GenBank/DDBJ databases">
        <title>Deep-cultivation of Planctomycetes and their phenomic and genomic characterization uncovers novel biology.</title>
        <authorList>
            <person name="Wiegand S."/>
            <person name="Jogler M."/>
            <person name="Boedeker C."/>
            <person name="Pinto D."/>
            <person name="Vollmers J."/>
            <person name="Rivas-Marin E."/>
            <person name="Kohn T."/>
            <person name="Peeters S.H."/>
            <person name="Heuer A."/>
            <person name="Rast P."/>
            <person name="Oberbeckmann S."/>
            <person name="Bunk B."/>
            <person name="Jeske O."/>
            <person name="Meyerdierks A."/>
            <person name="Storesund J.E."/>
            <person name="Kallscheuer N."/>
            <person name="Luecker S."/>
            <person name="Lage O.M."/>
            <person name="Pohl T."/>
            <person name="Merkel B.J."/>
            <person name="Hornburger P."/>
            <person name="Mueller R.-W."/>
            <person name="Bruemmer F."/>
            <person name="Labrenz M."/>
            <person name="Spormann A.M."/>
            <person name="Op den Camp H."/>
            <person name="Overmann J."/>
            <person name="Amann R."/>
            <person name="Jetten M.S.M."/>
            <person name="Mascher T."/>
            <person name="Medema M.H."/>
            <person name="Devos D.P."/>
            <person name="Kaster A.-K."/>
            <person name="Ovreas L."/>
            <person name="Rohde M."/>
            <person name="Galperin M.Y."/>
            <person name="Jogler C."/>
        </authorList>
    </citation>
    <scope>NUCLEOTIDE SEQUENCE [LARGE SCALE GENOMIC DNA]</scope>
    <source>
        <strain evidence="3 4">Pan44</strain>
    </source>
</reference>
<feature type="signal peptide" evidence="2">
    <location>
        <begin position="1"/>
        <end position="18"/>
    </location>
</feature>
<evidence type="ECO:0000313" key="3">
    <source>
        <dbReference type="EMBL" id="QDT57360.1"/>
    </source>
</evidence>
<dbReference type="InterPro" id="IPR028994">
    <property type="entry name" value="Integrin_alpha_N"/>
</dbReference>
<keyword evidence="1 2" id="KW-0732">Signal</keyword>
<dbReference type="InterPro" id="IPR013517">
    <property type="entry name" value="FG-GAP"/>
</dbReference>
<dbReference type="EMBL" id="CP036271">
    <property type="protein sequence ID" value="QDT57360.1"/>
    <property type="molecule type" value="Genomic_DNA"/>
</dbReference>
<dbReference type="Proteomes" id="UP000315700">
    <property type="component" value="Chromosome"/>
</dbReference>
<dbReference type="OrthoDB" id="228608at2"/>
<keyword evidence="4" id="KW-1185">Reference proteome</keyword>
<name>A0A517SMK6_9PLAN</name>
<sequence precursor="true">MRILAAVAVLLLAVPAEGANPAWQRIQLDARFRSEGVAIADINKDGKADIVAGDVWYEAPSWTIHEIRPVGNYPVAAGYSQSFCNWAYDFNGDGWQDVIIVGFPGELFSWYENPKNEKGHWKAHTIWRSICNESPQFKDITGDGRPEVLCGSQPEQQLGYLEIPKGDAVYQLWDFIPIGEKGNPMENGTFKYYHGIGATDVNGDGRLDVIIPHGWHEQPAKLGEGLWTWHPQKLAKVDGKPLTGADIYADDLDLDGDKDFLMTSAHQYGVWWWENTGSGDPKYHLVDETLSQTHALWFIDVNGDGQKDLVTGKRYFAHNGGDPGAYDPCEMAWYEIQREKGKAPKFTRHTIEEGLDTGVGTQFEMGDINGDGLVDIALSNKKGVNILLQKKATGAVSAK</sequence>
<dbReference type="Pfam" id="PF13517">
    <property type="entry name" value="FG-GAP_3"/>
    <property type="match status" value="2"/>
</dbReference>
<dbReference type="PANTHER" id="PTHR44103">
    <property type="entry name" value="PROPROTEIN CONVERTASE P"/>
    <property type="match status" value="1"/>
</dbReference>
<evidence type="ECO:0000256" key="2">
    <source>
        <dbReference type="SAM" id="SignalP"/>
    </source>
</evidence>
<proteinExistence type="predicted"/>
<protein>
    <submittedName>
        <fullName evidence="3">FG-GAP repeat protein</fullName>
    </submittedName>
</protein>
<dbReference type="SUPFAM" id="SSF69318">
    <property type="entry name" value="Integrin alpha N-terminal domain"/>
    <property type="match status" value="1"/>
</dbReference>
<evidence type="ECO:0000256" key="1">
    <source>
        <dbReference type="ARBA" id="ARBA00022729"/>
    </source>
</evidence>
<organism evidence="3 4">
    <name type="scientific">Caulifigura coniformis</name>
    <dbReference type="NCBI Taxonomy" id="2527983"/>
    <lineage>
        <taxon>Bacteria</taxon>
        <taxon>Pseudomonadati</taxon>
        <taxon>Planctomycetota</taxon>
        <taxon>Planctomycetia</taxon>
        <taxon>Planctomycetales</taxon>
        <taxon>Planctomycetaceae</taxon>
        <taxon>Caulifigura</taxon>
    </lineage>
</organism>